<comment type="caution">
    <text evidence="2">The sequence shown here is derived from an EMBL/GenBank/DDBJ whole genome shotgun (WGS) entry which is preliminary data.</text>
</comment>
<evidence type="ECO:0000313" key="3">
    <source>
        <dbReference type="Proteomes" id="UP001472677"/>
    </source>
</evidence>
<reference evidence="2 3" key="1">
    <citation type="journal article" date="2024" name="G3 (Bethesda)">
        <title>Genome assembly of Hibiscus sabdariffa L. provides insights into metabolisms of medicinal natural products.</title>
        <authorList>
            <person name="Kim T."/>
        </authorList>
    </citation>
    <scope>NUCLEOTIDE SEQUENCE [LARGE SCALE GENOMIC DNA]</scope>
    <source>
        <strain evidence="2">TK-2024</strain>
        <tissue evidence="2">Old leaves</tissue>
    </source>
</reference>
<organism evidence="2 3">
    <name type="scientific">Hibiscus sabdariffa</name>
    <name type="common">roselle</name>
    <dbReference type="NCBI Taxonomy" id="183260"/>
    <lineage>
        <taxon>Eukaryota</taxon>
        <taxon>Viridiplantae</taxon>
        <taxon>Streptophyta</taxon>
        <taxon>Embryophyta</taxon>
        <taxon>Tracheophyta</taxon>
        <taxon>Spermatophyta</taxon>
        <taxon>Magnoliopsida</taxon>
        <taxon>eudicotyledons</taxon>
        <taxon>Gunneridae</taxon>
        <taxon>Pentapetalae</taxon>
        <taxon>rosids</taxon>
        <taxon>malvids</taxon>
        <taxon>Malvales</taxon>
        <taxon>Malvaceae</taxon>
        <taxon>Malvoideae</taxon>
        <taxon>Hibiscus</taxon>
    </lineage>
</organism>
<keyword evidence="3" id="KW-1185">Reference proteome</keyword>
<feature type="region of interest" description="Disordered" evidence="1">
    <location>
        <begin position="172"/>
        <end position="193"/>
    </location>
</feature>
<accession>A0ABR1ZUJ1</accession>
<proteinExistence type="predicted"/>
<dbReference type="Proteomes" id="UP001472677">
    <property type="component" value="Unassembled WGS sequence"/>
</dbReference>
<protein>
    <submittedName>
        <fullName evidence="2">Uncharacterized protein</fullName>
    </submittedName>
</protein>
<name>A0ABR1ZUJ1_9ROSI</name>
<evidence type="ECO:0000313" key="2">
    <source>
        <dbReference type="EMBL" id="KAK8484377.1"/>
    </source>
</evidence>
<feature type="compositionally biased region" description="Polar residues" evidence="1">
    <location>
        <begin position="183"/>
        <end position="193"/>
    </location>
</feature>
<gene>
    <name evidence="2" type="ORF">V6N12_041719</name>
</gene>
<evidence type="ECO:0000256" key="1">
    <source>
        <dbReference type="SAM" id="MobiDB-lite"/>
    </source>
</evidence>
<feature type="region of interest" description="Disordered" evidence="1">
    <location>
        <begin position="30"/>
        <end position="54"/>
    </location>
</feature>
<sequence length="193" mass="20574">MYENVVIAGSNEEVIGEAVMERQANLGKKVSKNDSYLASNPEKKSKSKGGAGHQSTVLASMEGQVTNTLSYKALVAGGNHSAIRIQKQHDILSEQVPVCGRKRTCAILKGGLGVCGSSLKGRRTVEYRRIHNVGTSNFINNLNGELDKIIEAPGDGDNTVYMLSDNDASWSDFQLDDMGDPGGNSSTGDRGAQ</sequence>
<dbReference type="EMBL" id="JBBPBM010001416">
    <property type="protein sequence ID" value="KAK8484377.1"/>
    <property type="molecule type" value="Genomic_DNA"/>
</dbReference>